<dbReference type="OrthoDB" id="5588846at2759"/>
<comment type="caution">
    <text evidence="3">The sequence shown here is derived from an EMBL/GenBank/DDBJ whole genome shotgun (WGS) entry which is preliminary data.</text>
</comment>
<dbReference type="AlphaFoldDB" id="A0A1Q9EF40"/>
<evidence type="ECO:0000256" key="1">
    <source>
        <dbReference type="SAM" id="MobiDB-lite"/>
    </source>
</evidence>
<dbReference type="Pfam" id="PF03105">
    <property type="entry name" value="SPX"/>
    <property type="match status" value="1"/>
</dbReference>
<accession>A0A1Q9EF40</accession>
<dbReference type="InterPro" id="IPR004331">
    <property type="entry name" value="SPX_dom"/>
</dbReference>
<organism evidence="3 4">
    <name type="scientific">Symbiodinium microadriaticum</name>
    <name type="common">Dinoflagellate</name>
    <name type="synonym">Zooxanthella microadriatica</name>
    <dbReference type="NCBI Taxonomy" id="2951"/>
    <lineage>
        <taxon>Eukaryota</taxon>
        <taxon>Sar</taxon>
        <taxon>Alveolata</taxon>
        <taxon>Dinophyceae</taxon>
        <taxon>Suessiales</taxon>
        <taxon>Symbiodiniaceae</taxon>
        <taxon>Symbiodinium</taxon>
    </lineage>
</organism>
<sequence length="460" mass="49858">MKSSVLGTCQRQHRDGFELDVTSTYALKQELTAYVTWLNQQGVSTRGEGRKTYSEIARRLNALLQYVEVNLTAVRKILKKFDKKVPAEFRVRKTQDYKEHHELFMISMQYVLVTAVQMQRLIAERVVDSEPLAVPVSQLGPESLAVLALATGPAVVDDVLGRVPATRIDVYAKPAGVGAAEPPTPIPAKPQAKPVPSVLPRKQQAGLVSRSPGSAPADEDDGDDDAPENQEPSTTGKTRRRGGRNNRKRGARRDSDPQPQPQQPQGQPMQPQQATQVHQGPPKGAKGSAKAKSQPKGRSTEAGQPVLAAGPVATERKSDFRPEYTQSPMAQLLLQQPMQCHVSAADSLAAATSTAAVPAATTTINAVSALCAKLCANGTNAHYFWAACVMHKAAGYPSRLGTAPVSEKCCSGSKFHLFHDADEHAKSDSVWRKRDEDPALERPYPQTPAKLMQSMTARLL</sequence>
<evidence type="ECO:0000313" key="3">
    <source>
        <dbReference type="EMBL" id="OLQ05987.1"/>
    </source>
</evidence>
<feature type="region of interest" description="Disordered" evidence="1">
    <location>
        <begin position="176"/>
        <end position="312"/>
    </location>
</feature>
<evidence type="ECO:0000259" key="2">
    <source>
        <dbReference type="PROSITE" id="PS51382"/>
    </source>
</evidence>
<protein>
    <recommendedName>
        <fullName evidence="2">SPX domain-containing protein</fullName>
    </recommendedName>
</protein>
<gene>
    <name evidence="3" type="ORF">AK812_SmicGene10754</name>
</gene>
<dbReference type="PROSITE" id="PS51382">
    <property type="entry name" value="SPX"/>
    <property type="match status" value="1"/>
</dbReference>
<keyword evidence="4" id="KW-1185">Reference proteome</keyword>
<feature type="compositionally biased region" description="Basic residues" evidence="1">
    <location>
        <begin position="237"/>
        <end position="251"/>
    </location>
</feature>
<reference evidence="3 4" key="1">
    <citation type="submission" date="2016-02" db="EMBL/GenBank/DDBJ databases">
        <title>Genome analysis of coral dinoflagellate symbionts highlights evolutionary adaptations to a symbiotic lifestyle.</title>
        <authorList>
            <person name="Aranda M."/>
            <person name="Li Y."/>
            <person name="Liew Y.J."/>
            <person name="Baumgarten S."/>
            <person name="Simakov O."/>
            <person name="Wilson M."/>
            <person name="Piel J."/>
            <person name="Ashoor H."/>
            <person name="Bougouffa S."/>
            <person name="Bajic V.B."/>
            <person name="Ryu T."/>
            <person name="Ravasi T."/>
            <person name="Bayer T."/>
            <person name="Micklem G."/>
            <person name="Kim H."/>
            <person name="Bhak J."/>
            <person name="Lajeunesse T.C."/>
            <person name="Voolstra C.R."/>
        </authorList>
    </citation>
    <scope>NUCLEOTIDE SEQUENCE [LARGE SCALE GENOMIC DNA]</scope>
    <source>
        <strain evidence="3 4">CCMP2467</strain>
    </source>
</reference>
<dbReference type="EMBL" id="LSRX01000170">
    <property type="protein sequence ID" value="OLQ05987.1"/>
    <property type="molecule type" value="Genomic_DNA"/>
</dbReference>
<proteinExistence type="predicted"/>
<dbReference type="Proteomes" id="UP000186817">
    <property type="component" value="Unassembled WGS sequence"/>
</dbReference>
<feature type="compositionally biased region" description="Acidic residues" evidence="1">
    <location>
        <begin position="217"/>
        <end position="228"/>
    </location>
</feature>
<feature type="compositionally biased region" description="Low complexity" evidence="1">
    <location>
        <begin position="263"/>
        <end position="297"/>
    </location>
</feature>
<feature type="compositionally biased region" description="Basic and acidic residues" evidence="1">
    <location>
        <begin position="426"/>
        <end position="440"/>
    </location>
</feature>
<feature type="region of interest" description="Disordered" evidence="1">
    <location>
        <begin position="426"/>
        <end position="445"/>
    </location>
</feature>
<name>A0A1Q9EF40_SYMMI</name>
<evidence type="ECO:0000313" key="4">
    <source>
        <dbReference type="Proteomes" id="UP000186817"/>
    </source>
</evidence>
<feature type="domain" description="SPX" evidence="2">
    <location>
        <begin position="1"/>
        <end position="95"/>
    </location>
</feature>